<dbReference type="PANTHER" id="PTHR36844:SF1">
    <property type="entry name" value="PROTEASE PRSW"/>
    <property type="match status" value="1"/>
</dbReference>
<feature type="transmembrane region" description="Helical" evidence="1">
    <location>
        <begin position="40"/>
        <end position="66"/>
    </location>
</feature>
<evidence type="ECO:0000313" key="2">
    <source>
        <dbReference type="EMBL" id="CUS02767.2"/>
    </source>
</evidence>
<keyword evidence="1" id="KW-1133">Transmembrane helix</keyword>
<dbReference type="InterPro" id="IPR026898">
    <property type="entry name" value="PrsW"/>
</dbReference>
<gene>
    <name evidence="2" type="ORF">CFX0092_A0889</name>
</gene>
<feature type="transmembrane region" description="Helical" evidence="1">
    <location>
        <begin position="12"/>
        <end position="33"/>
    </location>
</feature>
<name>A0A170PET5_9CHLR</name>
<organism evidence="2 3">
    <name type="scientific">Candidatus Promineifilum breve</name>
    <dbReference type="NCBI Taxonomy" id="1806508"/>
    <lineage>
        <taxon>Bacteria</taxon>
        <taxon>Bacillati</taxon>
        <taxon>Chloroflexota</taxon>
        <taxon>Ardenticatenia</taxon>
        <taxon>Candidatus Promineifilales</taxon>
        <taxon>Candidatus Promineifilaceae</taxon>
        <taxon>Candidatus Promineifilum</taxon>
    </lineage>
</organism>
<dbReference type="GO" id="GO:0008233">
    <property type="term" value="F:peptidase activity"/>
    <property type="evidence" value="ECO:0007669"/>
    <property type="project" value="InterPro"/>
</dbReference>
<feature type="transmembrane region" description="Helical" evidence="1">
    <location>
        <begin position="158"/>
        <end position="178"/>
    </location>
</feature>
<evidence type="ECO:0000313" key="3">
    <source>
        <dbReference type="Proteomes" id="UP000215027"/>
    </source>
</evidence>
<sequence length="332" mass="36443">MSGVSLTANNILFYSLAAAIIPVLLYAGLIYWVDRYEKEPWWLLSAAFLWGAVPAAILALLFNFLFSLPAYAFFSEGAAEFTSAGLVAPVIEESVKAIALFIILIFRRHELDSPLDGIIYGAMVGMGFAMVENVLYYLAAFGEDGAVGWNSLVLVRGVIFGLNHALYTALTGLGIALARTDRRPLVRIGAPLLGLGAAITLHALHNVSMFGGTLAALLFGLTFGWGGVLVTLVIIVLALYQERRWLRHYLLDEVNLGTLTADEYAIIGSAARRNRYRLHLLVNDGLAAYRRSGRRFQQCSELAYRKRHHAEFNDPAGPEAIALLRRSIQELG</sequence>
<feature type="transmembrane region" description="Helical" evidence="1">
    <location>
        <begin position="118"/>
        <end position="138"/>
    </location>
</feature>
<dbReference type="EMBL" id="LN890655">
    <property type="protein sequence ID" value="CUS02767.2"/>
    <property type="molecule type" value="Genomic_DNA"/>
</dbReference>
<accession>A0A170PET5</accession>
<protein>
    <submittedName>
        <fullName evidence="2">Integral membrane protein</fullName>
    </submittedName>
</protein>
<dbReference type="PANTHER" id="PTHR36844">
    <property type="entry name" value="PROTEASE PRSW"/>
    <property type="match status" value="1"/>
</dbReference>
<dbReference type="Proteomes" id="UP000215027">
    <property type="component" value="Chromosome I"/>
</dbReference>
<keyword evidence="1" id="KW-0812">Transmembrane</keyword>
<reference evidence="2" key="1">
    <citation type="submission" date="2016-01" db="EMBL/GenBank/DDBJ databases">
        <authorList>
            <person name="Mcilroy J.S."/>
            <person name="Karst M S."/>
            <person name="Albertsen M."/>
        </authorList>
    </citation>
    <scope>NUCLEOTIDE SEQUENCE</scope>
    <source>
        <strain evidence="2">Cfx-K</strain>
    </source>
</reference>
<keyword evidence="3" id="KW-1185">Reference proteome</keyword>
<keyword evidence="1" id="KW-0472">Membrane</keyword>
<proteinExistence type="predicted"/>
<feature type="transmembrane region" description="Helical" evidence="1">
    <location>
        <begin position="185"/>
        <end position="204"/>
    </location>
</feature>
<dbReference type="KEGG" id="pbf:CFX0092_A0889"/>
<dbReference type="Pfam" id="PF13367">
    <property type="entry name" value="PrsW-protease"/>
    <property type="match status" value="1"/>
</dbReference>
<evidence type="ECO:0000256" key="1">
    <source>
        <dbReference type="SAM" id="Phobius"/>
    </source>
</evidence>
<feature type="transmembrane region" description="Helical" evidence="1">
    <location>
        <begin position="86"/>
        <end position="106"/>
    </location>
</feature>
<dbReference type="AlphaFoldDB" id="A0A170PET5"/>
<feature type="transmembrane region" description="Helical" evidence="1">
    <location>
        <begin position="216"/>
        <end position="240"/>
    </location>
</feature>